<feature type="transmembrane region" description="Helical" evidence="1">
    <location>
        <begin position="203"/>
        <end position="223"/>
    </location>
</feature>
<dbReference type="Pfam" id="PF07696">
    <property type="entry name" value="7TMR-DISMED2"/>
    <property type="match status" value="1"/>
</dbReference>
<reference evidence="4 5" key="1">
    <citation type="submission" date="2024-05" db="EMBL/GenBank/DDBJ databases">
        <authorList>
            <person name="Busch G.E."/>
            <person name="Sharma I."/>
        </authorList>
    </citation>
    <scope>NUCLEOTIDE SEQUENCE [LARGE SCALE GENOMIC DNA]</scope>
    <source>
        <strain evidence="4 5">23GB23</strain>
    </source>
</reference>
<dbReference type="Proteomes" id="UP001471651">
    <property type="component" value="Unassembled WGS sequence"/>
</dbReference>
<keyword evidence="5" id="KW-1185">Reference proteome</keyword>
<comment type="caution">
    <text evidence="4">The sequence shown here is derived from an EMBL/GenBank/DDBJ whole genome shotgun (WGS) entry which is preliminary data.</text>
</comment>
<keyword evidence="1" id="KW-0472">Membrane</keyword>
<feature type="transmembrane region" description="Helical" evidence="1">
    <location>
        <begin position="298"/>
        <end position="317"/>
    </location>
</feature>
<sequence length="327" mass="38608">MSIIKPFLFFSFLVVATCSHAKALIIGQDIPYFYYEDKTNSLSLELLLSLPQENLIESKKTLSKGYTESTFWIKFDVNDKAFSNNEYWFEVLPVYLDRIEFYYKEDSSNTWIKRSAGDLNNAAEWDVDYRAPVFILPKSSDGYSVVIKVTTSSSMLLNVRIWKEHDFIGYSLKDNIFWSFFFGVFSFAGMILLLLALVLGGRIFWISFFSFFVYFDLFCMHGYYEWFFGKSPLHIQHYLTSLSFIAIFSVVLLACSEIIGLRERFNKIYKVMLFIIYLISFQSVFVIFDMYFLVIKNILFFFMLVVLFYFLVIYIVFIKRNLVSCIF</sequence>
<dbReference type="InterPro" id="IPR011622">
    <property type="entry name" value="7TMR_DISM_rcpt_extracell_dom2"/>
</dbReference>
<dbReference type="Gene3D" id="2.60.40.2380">
    <property type="match status" value="1"/>
</dbReference>
<evidence type="ECO:0000313" key="5">
    <source>
        <dbReference type="Proteomes" id="UP001471651"/>
    </source>
</evidence>
<dbReference type="EMBL" id="JBDYKN010000006">
    <property type="protein sequence ID" value="MEP7729520.1"/>
    <property type="molecule type" value="Genomic_DNA"/>
</dbReference>
<gene>
    <name evidence="4" type="ORF">ABKW32_08715</name>
</gene>
<accession>A0ABV0KZF3</accession>
<organism evidence="4 5">
    <name type="scientific">Marinomonas primoryensis</name>
    <dbReference type="NCBI Taxonomy" id="178399"/>
    <lineage>
        <taxon>Bacteria</taxon>
        <taxon>Pseudomonadati</taxon>
        <taxon>Pseudomonadota</taxon>
        <taxon>Gammaproteobacteria</taxon>
        <taxon>Oceanospirillales</taxon>
        <taxon>Oceanospirillaceae</taxon>
        <taxon>Marinomonas</taxon>
    </lineage>
</organism>
<feature type="domain" description="7TM-DISM receptor extracellular" evidence="3">
    <location>
        <begin position="34"/>
        <end position="163"/>
    </location>
</feature>
<evidence type="ECO:0000313" key="4">
    <source>
        <dbReference type="EMBL" id="MEP7729520.1"/>
    </source>
</evidence>
<evidence type="ECO:0000256" key="2">
    <source>
        <dbReference type="SAM" id="SignalP"/>
    </source>
</evidence>
<keyword evidence="1" id="KW-0812">Transmembrane</keyword>
<evidence type="ECO:0000256" key="1">
    <source>
        <dbReference type="SAM" id="Phobius"/>
    </source>
</evidence>
<protein>
    <submittedName>
        <fullName evidence="4">7TM-DISM domain-containing protein</fullName>
    </submittedName>
</protein>
<feature type="chain" id="PRO_5046317608" evidence="2">
    <location>
        <begin position="22"/>
        <end position="327"/>
    </location>
</feature>
<keyword evidence="1" id="KW-1133">Transmembrane helix</keyword>
<dbReference type="RefSeq" id="WP_348576801.1">
    <property type="nucleotide sequence ID" value="NZ_JBDYKN010000006.1"/>
</dbReference>
<feature type="transmembrane region" description="Helical" evidence="1">
    <location>
        <begin position="271"/>
        <end position="292"/>
    </location>
</feature>
<keyword evidence="2" id="KW-0732">Signal</keyword>
<name>A0ABV0KZF3_9GAMM</name>
<feature type="transmembrane region" description="Helical" evidence="1">
    <location>
        <begin position="176"/>
        <end position="196"/>
    </location>
</feature>
<proteinExistence type="predicted"/>
<feature type="transmembrane region" description="Helical" evidence="1">
    <location>
        <begin position="235"/>
        <end position="259"/>
    </location>
</feature>
<evidence type="ECO:0000259" key="3">
    <source>
        <dbReference type="Pfam" id="PF07696"/>
    </source>
</evidence>
<feature type="signal peptide" evidence="2">
    <location>
        <begin position="1"/>
        <end position="21"/>
    </location>
</feature>